<dbReference type="SMART" id="SM00863">
    <property type="entry name" value="tRNA_SAD"/>
    <property type="match status" value="1"/>
</dbReference>
<comment type="subcellular location">
    <subcellularLocation>
        <location evidence="2">Cytoplasm</location>
    </subcellularLocation>
</comment>
<dbReference type="PANTHER" id="PTHR43462:SF1">
    <property type="entry name" value="ALANYL-TRNA EDITING PROTEIN AARSD1"/>
    <property type="match status" value="1"/>
</dbReference>
<proteinExistence type="predicted"/>
<dbReference type="Gene3D" id="3.30.980.10">
    <property type="entry name" value="Threonyl-trna Synthetase, Chain A, domain 2"/>
    <property type="match status" value="1"/>
</dbReference>
<dbReference type="GO" id="GO:0005524">
    <property type="term" value="F:ATP binding"/>
    <property type="evidence" value="ECO:0007669"/>
    <property type="project" value="InterPro"/>
</dbReference>
<gene>
    <name evidence="8" type="ORF">AAIA72_00365</name>
</gene>
<dbReference type="GO" id="GO:0004813">
    <property type="term" value="F:alanine-tRNA ligase activity"/>
    <property type="evidence" value="ECO:0007669"/>
    <property type="project" value="InterPro"/>
</dbReference>
<accession>A0AB39UWS1</accession>
<evidence type="ECO:0000256" key="4">
    <source>
        <dbReference type="ARBA" id="ARBA00022723"/>
    </source>
</evidence>
<dbReference type="GO" id="GO:0002161">
    <property type="term" value="F:aminoacyl-tRNA deacylase activity"/>
    <property type="evidence" value="ECO:0007669"/>
    <property type="project" value="UniProtKB-ARBA"/>
</dbReference>
<evidence type="ECO:0000313" key="8">
    <source>
        <dbReference type="EMBL" id="XDT72477.1"/>
    </source>
</evidence>
<reference evidence="8" key="1">
    <citation type="submission" date="2024-05" db="EMBL/GenBank/DDBJ databases">
        <title>Genome sequencing of novel strain.</title>
        <authorList>
            <person name="Ganbat D."/>
            <person name="Ganbat S."/>
            <person name="Lee S.-J."/>
        </authorList>
    </citation>
    <scope>NUCLEOTIDE SEQUENCE</scope>
    <source>
        <strain evidence="8">SMD15-11</strain>
    </source>
</reference>
<dbReference type="GO" id="GO:0003676">
    <property type="term" value="F:nucleic acid binding"/>
    <property type="evidence" value="ECO:0007669"/>
    <property type="project" value="InterPro"/>
</dbReference>
<keyword evidence="4" id="KW-0479">Metal-binding</keyword>
<sequence>MTRELFRDDSYLKTTTATLSGIENGALILDQTIFYPLGGGQPGDTGWIVRINGERLAVTDTTYSKDSGAILHHLEHVPSDLSIGETLALEIDWDRRYALMKLHTTLHLLCSVVDAPVTGGNIDENKARLDFALDDKPDPEALTAALNRLIGLDAPVTYTWISDEEMDAQPELVRTMSVKPPRGKGRVRLVEIEGTDLQPCGGTHVGRTGEIGAVAVTRIENRGKQNKRVIVKLA</sequence>
<dbReference type="KEGG" id="tcd:AAIA72_00365"/>
<evidence type="ECO:0000256" key="1">
    <source>
        <dbReference type="ARBA" id="ARBA00001947"/>
    </source>
</evidence>
<evidence type="ECO:0000256" key="5">
    <source>
        <dbReference type="ARBA" id="ARBA00022833"/>
    </source>
</evidence>
<evidence type="ECO:0000256" key="3">
    <source>
        <dbReference type="ARBA" id="ARBA00017959"/>
    </source>
</evidence>
<dbReference type="PROSITE" id="PS50860">
    <property type="entry name" value="AA_TRNA_LIGASE_II_ALA"/>
    <property type="match status" value="1"/>
</dbReference>
<dbReference type="GO" id="GO:0046872">
    <property type="term" value="F:metal ion binding"/>
    <property type="evidence" value="ECO:0007669"/>
    <property type="project" value="UniProtKB-KW"/>
</dbReference>
<dbReference type="GO" id="GO:0006419">
    <property type="term" value="P:alanyl-tRNA aminoacylation"/>
    <property type="evidence" value="ECO:0007669"/>
    <property type="project" value="InterPro"/>
</dbReference>
<organism evidence="8">
    <name type="scientific">Thermohahella caldifontis</name>
    <dbReference type="NCBI Taxonomy" id="3142973"/>
    <lineage>
        <taxon>Bacteria</taxon>
        <taxon>Pseudomonadati</taxon>
        <taxon>Pseudomonadota</taxon>
        <taxon>Gammaproteobacteria</taxon>
        <taxon>Oceanospirillales</taxon>
        <taxon>Hahellaceae</taxon>
        <taxon>Thermohahella</taxon>
    </lineage>
</organism>
<dbReference type="InterPro" id="IPR009000">
    <property type="entry name" value="Transl_B-barrel_sf"/>
</dbReference>
<dbReference type="InterPro" id="IPR018165">
    <property type="entry name" value="Ala-tRNA-synth_IIc_core"/>
</dbReference>
<dbReference type="InterPro" id="IPR012947">
    <property type="entry name" value="tRNA_SAD"/>
</dbReference>
<feature type="domain" description="Alanyl-transfer RNA synthetases family profile" evidence="7">
    <location>
        <begin position="1"/>
        <end position="234"/>
    </location>
</feature>
<evidence type="ECO:0000259" key="7">
    <source>
        <dbReference type="PROSITE" id="PS50860"/>
    </source>
</evidence>
<dbReference type="EMBL" id="CP154858">
    <property type="protein sequence ID" value="XDT72477.1"/>
    <property type="molecule type" value="Genomic_DNA"/>
</dbReference>
<dbReference type="PANTHER" id="PTHR43462">
    <property type="entry name" value="ALANYL-TRNA EDITING PROTEIN"/>
    <property type="match status" value="1"/>
</dbReference>
<dbReference type="AlphaFoldDB" id="A0AB39UWS1"/>
<dbReference type="InterPro" id="IPR018163">
    <property type="entry name" value="Thr/Ala-tRNA-synth_IIc_edit"/>
</dbReference>
<dbReference type="InterPro" id="IPR051335">
    <property type="entry name" value="Alanyl-tRNA_Editing_Enzymes"/>
</dbReference>
<dbReference type="GO" id="GO:0005737">
    <property type="term" value="C:cytoplasm"/>
    <property type="evidence" value="ECO:0007669"/>
    <property type="project" value="UniProtKB-SubCell"/>
</dbReference>
<evidence type="ECO:0000256" key="2">
    <source>
        <dbReference type="ARBA" id="ARBA00004496"/>
    </source>
</evidence>
<dbReference type="RefSeq" id="WP_369601484.1">
    <property type="nucleotide sequence ID" value="NZ_CP154858.1"/>
</dbReference>
<dbReference type="Pfam" id="PF01411">
    <property type="entry name" value="tRNA-synt_2c"/>
    <property type="match status" value="1"/>
</dbReference>
<name>A0AB39UWS1_9GAMM</name>
<dbReference type="InterPro" id="IPR018164">
    <property type="entry name" value="Ala-tRNA-synth_IIc_N"/>
</dbReference>
<comment type="cofactor">
    <cofactor evidence="1">
        <name>Zn(2+)</name>
        <dbReference type="ChEBI" id="CHEBI:29105"/>
    </cofactor>
</comment>
<dbReference type="SUPFAM" id="SSF55186">
    <property type="entry name" value="ThrRS/AlaRS common domain"/>
    <property type="match status" value="1"/>
</dbReference>
<keyword evidence="5" id="KW-0862">Zinc</keyword>
<protein>
    <recommendedName>
        <fullName evidence="3">Alanine--tRNA ligase</fullName>
    </recommendedName>
    <alternativeName>
        <fullName evidence="6">Alanyl-tRNA synthetase</fullName>
    </alternativeName>
</protein>
<dbReference type="Gene3D" id="2.40.30.130">
    <property type="match status" value="1"/>
</dbReference>
<evidence type="ECO:0000256" key="6">
    <source>
        <dbReference type="ARBA" id="ARBA00032577"/>
    </source>
</evidence>
<dbReference type="SUPFAM" id="SSF50447">
    <property type="entry name" value="Translation proteins"/>
    <property type="match status" value="1"/>
</dbReference>
<dbReference type="Pfam" id="PF07973">
    <property type="entry name" value="tRNA_SAD"/>
    <property type="match status" value="1"/>
</dbReference>